<evidence type="ECO:0000313" key="3">
    <source>
        <dbReference type="Proteomes" id="UP000094067"/>
    </source>
</evidence>
<dbReference type="Gene3D" id="2.60.40.1080">
    <property type="match status" value="1"/>
</dbReference>
<dbReference type="EMBL" id="MCGH01000002">
    <property type="protein sequence ID" value="ODM06988.1"/>
    <property type="molecule type" value="Genomic_DNA"/>
</dbReference>
<sequence length="176" mass="20038">MRPAETDSTITLNYYTYPLVVGNSSKYNFEDWETCGSTVQLKAVVQGGRFSEQDVSWTSQDPETAEVNDGLVRARATEFTRISATLPDGEQAVCHICVIDNITRSTVQRLELNTNYLELTPGKLRKGNSIFGRYGMYLCHFHIWRREQIHNPYGIQAGNKSFRNSSEQKQTVALYE</sequence>
<dbReference type="Pfam" id="PF02368">
    <property type="entry name" value="Big_2"/>
    <property type="match status" value="1"/>
</dbReference>
<feature type="domain" description="BIG2" evidence="1">
    <location>
        <begin position="36"/>
        <end position="93"/>
    </location>
</feature>
<evidence type="ECO:0000313" key="2">
    <source>
        <dbReference type="EMBL" id="ODM06988.1"/>
    </source>
</evidence>
<comment type="caution">
    <text evidence="2">The sequence shown here is derived from an EMBL/GenBank/DDBJ whole genome shotgun (WGS) entry which is preliminary data.</text>
</comment>
<dbReference type="SUPFAM" id="SSF49373">
    <property type="entry name" value="Invasin/intimin cell-adhesion fragments"/>
    <property type="match status" value="1"/>
</dbReference>
<dbReference type="InterPro" id="IPR008964">
    <property type="entry name" value="Invasin/intimin_cell_adhesion"/>
</dbReference>
<evidence type="ECO:0000259" key="1">
    <source>
        <dbReference type="Pfam" id="PF02368"/>
    </source>
</evidence>
<dbReference type="InterPro" id="IPR003343">
    <property type="entry name" value="Big_2"/>
</dbReference>
<gene>
    <name evidence="2" type="ORF">BEI61_02878</name>
</gene>
<dbReference type="AlphaFoldDB" id="A0A1E3AE39"/>
<protein>
    <submittedName>
        <fullName evidence="2">Bacterial Ig-like domain (Group 2)</fullName>
    </submittedName>
</protein>
<accession>A0A1E3AE39</accession>
<dbReference type="Proteomes" id="UP000094067">
    <property type="component" value="Unassembled WGS sequence"/>
</dbReference>
<organism evidence="2 3">
    <name type="scientific">Eisenbergiella tayi</name>
    <dbReference type="NCBI Taxonomy" id="1432052"/>
    <lineage>
        <taxon>Bacteria</taxon>
        <taxon>Bacillati</taxon>
        <taxon>Bacillota</taxon>
        <taxon>Clostridia</taxon>
        <taxon>Lachnospirales</taxon>
        <taxon>Lachnospiraceae</taxon>
        <taxon>Eisenbergiella</taxon>
    </lineage>
</organism>
<proteinExistence type="predicted"/>
<dbReference type="RefSeq" id="WP_069152745.1">
    <property type="nucleotide sequence ID" value="NZ_CAJLDD010000006.1"/>
</dbReference>
<reference evidence="2 3" key="1">
    <citation type="submission" date="2016-07" db="EMBL/GenBank/DDBJ databases">
        <title>Characterization of isolates of Eisenbergiella tayi derived from blood cultures, using whole genome sequencing.</title>
        <authorList>
            <person name="Burdz T."/>
            <person name="Wiebe D."/>
            <person name="Huynh C."/>
            <person name="Bernard K."/>
        </authorList>
    </citation>
    <scope>NUCLEOTIDE SEQUENCE [LARGE SCALE GENOMIC DNA]</scope>
    <source>
        <strain evidence="2 3">NML 110608</strain>
    </source>
</reference>
<name>A0A1E3AE39_9FIRM</name>